<dbReference type="GO" id="GO:0008324">
    <property type="term" value="F:monoatomic cation transmembrane transporter activity"/>
    <property type="evidence" value="ECO:0007669"/>
    <property type="project" value="InterPro"/>
</dbReference>
<comment type="caution">
    <text evidence="8">The sequence shown here is derived from an EMBL/GenBank/DDBJ whole genome shotgun (WGS) entry which is preliminary data.</text>
</comment>
<dbReference type="Pfam" id="PF01899">
    <property type="entry name" value="MNHE"/>
    <property type="match status" value="1"/>
</dbReference>
<dbReference type="PANTHER" id="PTHR34584">
    <property type="entry name" value="NA(+)/H(+) ANTIPORTER SUBUNIT E1"/>
    <property type="match status" value="1"/>
</dbReference>
<dbReference type="EMBL" id="JAALFG010000003">
    <property type="protein sequence ID" value="NGP18657.1"/>
    <property type="molecule type" value="Genomic_DNA"/>
</dbReference>
<reference evidence="8 9" key="2">
    <citation type="submission" date="2020-03" db="EMBL/GenBank/DDBJ databases">
        <title>Devosia chinhatensis sp. nov., isolated from a hexachlorocyclohexane (HCH) dump site in India.</title>
        <authorList>
            <person name="Kumar M."/>
            <person name="Lal R."/>
        </authorList>
    </citation>
    <scope>NUCLEOTIDE SEQUENCE [LARGE SCALE GENOMIC DNA]</scope>
    <source>
        <strain evidence="8 9">H239</strain>
    </source>
</reference>
<dbReference type="GO" id="GO:0005886">
    <property type="term" value="C:plasma membrane"/>
    <property type="evidence" value="ECO:0007669"/>
    <property type="project" value="UniProtKB-SubCell"/>
</dbReference>
<proteinExistence type="inferred from homology"/>
<keyword evidence="4 7" id="KW-0812">Transmembrane</keyword>
<sequence length="159" mass="17206">MSTSLLVVVLALIWAAVTGSFSGLNLLFGGLVGAVVVSLLRNSLVRRNGLRRWRRIGSLALLFVYELFLSAFKVALLTIKPNLRSALRPAIIAVPLTVKSDGEITLLANLITLTPGTLSVDVSADRSQLYVHALTHEDREAVITGIVSGVEQKVREVFE</sequence>
<keyword evidence="9" id="KW-1185">Reference proteome</keyword>
<evidence type="ECO:0000313" key="8">
    <source>
        <dbReference type="EMBL" id="NGP18657.1"/>
    </source>
</evidence>
<dbReference type="RefSeq" id="WP_164534911.1">
    <property type="nucleotide sequence ID" value="NZ_JAALFG010000003.1"/>
</dbReference>
<evidence type="ECO:0000256" key="6">
    <source>
        <dbReference type="ARBA" id="ARBA00023136"/>
    </source>
</evidence>
<evidence type="ECO:0000313" key="9">
    <source>
        <dbReference type="Proteomes" id="UP000474802"/>
    </source>
</evidence>
<dbReference type="AlphaFoldDB" id="A0A6M1SGR3"/>
<feature type="transmembrane region" description="Helical" evidence="7">
    <location>
        <begin position="25"/>
        <end position="44"/>
    </location>
</feature>
<protein>
    <submittedName>
        <fullName evidence="8">Na+/H+ antiporter subunit E</fullName>
    </submittedName>
</protein>
<evidence type="ECO:0000256" key="5">
    <source>
        <dbReference type="ARBA" id="ARBA00022989"/>
    </source>
</evidence>
<comment type="subcellular location">
    <subcellularLocation>
        <location evidence="1">Cell membrane</location>
        <topology evidence="1">Multi-pass membrane protein</topology>
    </subcellularLocation>
</comment>
<evidence type="ECO:0000256" key="7">
    <source>
        <dbReference type="SAM" id="Phobius"/>
    </source>
</evidence>
<keyword evidence="5 7" id="KW-1133">Transmembrane helix</keyword>
<evidence type="ECO:0000256" key="1">
    <source>
        <dbReference type="ARBA" id="ARBA00004651"/>
    </source>
</evidence>
<gene>
    <name evidence="8" type="ORF">G5575_14250</name>
</gene>
<dbReference type="InterPro" id="IPR002758">
    <property type="entry name" value="Cation_antiport_E"/>
</dbReference>
<organism evidence="8 9">
    <name type="scientific">Devosia aurantiaca</name>
    <dbReference type="NCBI Taxonomy" id="2714858"/>
    <lineage>
        <taxon>Bacteria</taxon>
        <taxon>Pseudomonadati</taxon>
        <taxon>Pseudomonadota</taxon>
        <taxon>Alphaproteobacteria</taxon>
        <taxon>Hyphomicrobiales</taxon>
        <taxon>Devosiaceae</taxon>
        <taxon>Devosia</taxon>
    </lineage>
</organism>
<evidence type="ECO:0000256" key="3">
    <source>
        <dbReference type="ARBA" id="ARBA00022475"/>
    </source>
</evidence>
<dbReference type="PIRSF" id="PIRSF019239">
    <property type="entry name" value="MrpE"/>
    <property type="match status" value="1"/>
</dbReference>
<keyword evidence="6 7" id="KW-0472">Membrane</keyword>
<evidence type="ECO:0000256" key="2">
    <source>
        <dbReference type="ARBA" id="ARBA00006228"/>
    </source>
</evidence>
<name>A0A6M1SGR3_9HYPH</name>
<comment type="similarity">
    <text evidence="2">Belongs to the CPA3 antiporters (TC 2.A.63) subunit E family.</text>
</comment>
<accession>A0A6M1SGR3</accession>
<keyword evidence="3" id="KW-1003">Cell membrane</keyword>
<dbReference type="Proteomes" id="UP000474802">
    <property type="component" value="Unassembled WGS sequence"/>
</dbReference>
<feature type="transmembrane region" description="Helical" evidence="7">
    <location>
        <begin position="56"/>
        <end position="79"/>
    </location>
</feature>
<reference evidence="8 9" key="1">
    <citation type="submission" date="2020-02" db="EMBL/GenBank/DDBJ databases">
        <authorList>
            <person name="Khan S.A."/>
            <person name="Jeon C.O."/>
            <person name="Chun B.H."/>
        </authorList>
    </citation>
    <scope>NUCLEOTIDE SEQUENCE [LARGE SCALE GENOMIC DNA]</scope>
    <source>
        <strain evidence="8 9">H239</strain>
    </source>
</reference>
<evidence type="ECO:0000256" key="4">
    <source>
        <dbReference type="ARBA" id="ARBA00022692"/>
    </source>
</evidence>
<dbReference type="PANTHER" id="PTHR34584:SF1">
    <property type="entry name" value="NA(+)_H(+) ANTIPORTER SUBUNIT E1"/>
    <property type="match status" value="1"/>
</dbReference>